<name>A0AAN8II43_TRICO</name>
<evidence type="ECO:0000313" key="3">
    <source>
        <dbReference type="Proteomes" id="UP001331761"/>
    </source>
</evidence>
<dbReference type="Pfam" id="PF21525">
    <property type="entry name" value="Nlp36"/>
    <property type="match status" value="1"/>
</dbReference>
<comment type="caution">
    <text evidence="2">The sequence shown here is derived from an EMBL/GenBank/DDBJ whole genome shotgun (WGS) entry which is preliminary data.</text>
</comment>
<organism evidence="2 3">
    <name type="scientific">Trichostrongylus colubriformis</name>
    <name type="common">Black scour worm</name>
    <dbReference type="NCBI Taxonomy" id="6319"/>
    <lineage>
        <taxon>Eukaryota</taxon>
        <taxon>Metazoa</taxon>
        <taxon>Ecdysozoa</taxon>
        <taxon>Nematoda</taxon>
        <taxon>Chromadorea</taxon>
        <taxon>Rhabditida</taxon>
        <taxon>Rhabditina</taxon>
        <taxon>Rhabditomorpha</taxon>
        <taxon>Strongyloidea</taxon>
        <taxon>Trichostrongylidae</taxon>
        <taxon>Trichostrongylus</taxon>
    </lineage>
</organism>
<feature type="transmembrane region" description="Helical" evidence="1">
    <location>
        <begin position="95"/>
        <end position="115"/>
    </location>
</feature>
<proteinExistence type="predicted"/>
<accession>A0AAN8II43</accession>
<keyword evidence="1" id="KW-0812">Transmembrane</keyword>
<evidence type="ECO:0000256" key="1">
    <source>
        <dbReference type="SAM" id="Phobius"/>
    </source>
</evidence>
<protein>
    <submittedName>
        <fullName evidence="2">Uncharacterized protein</fullName>
    </submittedName>
</protein>
<reference evidence="2 3" key="1">
    <citation type="submission" date="2019-10" db="EMBL/GenBank/DDBJ databases">
        <title>Assembly and Annotation for the nematode Trichostrongylus colubriformis.</title>
        <authorList>
            <person name="Martin J."/>
        </authorList>
    </citation>
    <scope>NUCLEOTIDE SEQUENCE [LARGE SCALE GENOMIC DNA]</scope>
    <source>
        <strain evidence="2">G859</strain>
        <tissue evidence="2">Whole worm</tissue>
    </source>
</reference>
<sequence length="160" mass="17903">CSEASEVTKLDCERQSANDDTIIRLHEKVHCRPVADTVHISRLSIETLKMAPIIEQSLTAIAVTVGLLRNPGGDRNFNWATSAIGAIDIMQHLEIIDYFGVLAVWCSFFSIIFIISNTCIRICCIHKEDEHASPSLEKIASQQNFEDYFLPDPHRSSSNS</sequence>
<dbReference type="AlphaFoldDB" id="A0AAN8II43"/>
<keyword evidence="1" id="KW-1133">Transmembrane helix</keyword>
<feature type="non-terminal residue" evidence="2">
    <location>
        <position position="1"/>
    </location>
</feature>
<keyword evidence="3" id="KW-1185">Reference proteome</keyword>
<evidence type="ECO:0000313" key="2">
    <source>
        <dbReference type="EMBL" id="KAK5975599.1"/>
    </source>
</evidence>
<dbReference type="EMBL" id="WIXE01012872">
    <property type="protein sequence ID" value="KAK5975599.1"/>
    <property type="molecule type" value="Genomic_DNA"/>
</dbReference>
<keyword evidence="1" id="KW-0472">Membrane</keyword>
<gene>
    <name evidence="2" type="ORF">GCK32_011654</name>
</gene>
<dbReference type="Proteomes" id="UP001331761">
    <property type="component" value="Unassembled WGS sequence"/>
</dbReference>